<proteinExistence type="predicted"/>
<name>A0A3E4GLA3_9FIRM</name>
<gene>
    <name evidence="8" type="ORF">DXD67_15295</name>
</gene>
<dbReference type="CDD" id="cd06579">
    <property type="entry name" value="TM_PBP1_transp_AraH_like"/>
    <property type="match status" value="1"/>
</dbReference>
<feature type="coiled-coil region" evidence="6">
    <location>
        <begin position="35"/>
        <end position="62"/>
    </location>
</feature>
<dbReference type="PANTHER" id="PTHR32196">
    <property type="entry name" value="ABC TRANSPORTER PERMEASE PROTEIN YPHD-RELATED-RELATED"/>
    <property type="match status" value="1"/>
</dbReference>
<feature type="transmembrane region" description="Helical" evidence="7">
    <location>
        <begin position="393"/>
        <end position="414"/>
    </location>
</feature>
<keyword evidence="3 7" id="KW-0812">Transmembrane</keyword>
<reference evidence="8 9" key="1">
    <citation type="submission" date="2018-08" db="EMBL/GenBank/DDBJ databases">
        <title>A genome reference for cultivated species of the human gut microbiota.</title>
        <authorList>
            <person name="Zou Y."/>
            <person name="Xue W."/>
            <person name="Luo G."/>
        </authorList>
    </citation>
    <scope>NUCLEOTIDE SEQUENCE [LARGE SCALE GENOMIC DNA]</scope>
    <source>
        <strain evidence="8 9">TM07-19</strain>
    </source>
</reference>
<dbReference type="GO" id="GO:0005886">
    <property type="term" value="C:plasma membrane"/>
    <property type="evidence" value="ECO:0007669"/>
    <property type="project" value="UniProtKB-SubCell"/>
</dbReference>
<keyword evidence="2" id="KW-1003">Cell membrane</keyword>
<keyword evidence="5 7" id="KW-0472">Membrane</keyword>
<dbReference type="InterPro" id="IPR001851">
    <property type="entry name" value="ABC_transp_permease"/>
</dbReference>
<evidence type="ECO:0000313" key="9">
    <source>
        <dbReference type="Proteomes" id="UP000260655"/>
    </source>
</evidence>
<keyword evidence="4 7" id="KW-1133">Transmembrane helix</keyword>
<evidence type="ECO:0000256" key="5">
    <source>
        <dbReference type="ARBA" id="ARBA00023136"/>
    </source>
</evidence>
<evidence type="ECO:0000256" key="6">
    <source>
        <dbReference type="SAM" id="Coils"/>
    </source>
</evidence>
<organism evidence="8 9">
    <name type="scientific">Coprococcus comes</name>
    <dbReference type="NCBI Taxonomy" id="410072"/>
    <lineage>
        <taxon>Bacteria</taxon>
        <taxon>Bacillati</taxon>
        <taxon>Bacillota</taxon>
        <taxon>Clostridia</taxon>
        <taxon>Lachnospirales</taxon>
        <taxon>Lachnospiraceae</taxon>
        <taxon>Coprococcus</taxon>
    </lineage>
</organism>
<feature type="transmembrane region" description="Helical" evidence="7">
    <location>
        <begin position="434"/>
        <end position="456"/>
    </location>
</feature>
<dbReference type="Proteomes" id="UP000260655">
    <property type="component" value="Unassembled WGS sequence"/>
</dbReference>
<protein>
    <submittedName>
        <fullName evidence="8">Galactoside ABC transporter permease</fullName>
    </submittedName>
</protein>
<feature type="transmembrane region" description="Helical" evidence="7">
    <location>
        <begin position="354"/>
        <end position="372"/>
    </location>
</feature>
<feature type="transmembrane region" description="Helical" evidence="7">
    <location>
        <begin position="291"/>
        <end position="314"/>
    </location>
</feature>
<keyword evidence="6" id="KW-0175">Coiled coil</keyword>
<accession>A0A3E4GLA3</accession>
<evidence type="ECO:0000313" key="8">
    <source>
        <dbReference type="EMBL" id="RGJ20450.1"/>
    </source>
</evidence>
<evidence type="ECO:0000256" key="1">
    <source>
        <dbReference type="ARBA" id="ARBA00004651"/>
    </source>
</evidence>
<evidence type="ECO:0000256" key="3">
    <source>
        <dbReference type="ARBA" id="ARBA00022692"/>
    </source>
</evidence>
<feature type="transmembrane region" description="Helical" evidence="7">
    <location>
        <begin position="225"/>
        <end position="244"/>
    </location>
</feature>
<dbReference type="RefSeq" id="WP_117559317.1">
    <property type="nucleotide sequence ID" value="NZ_QSOV01000027.1"/>
</dbReference>
<feature type="transmembrane region" description="Helical" evidence="7">
    <location>
        <begin position="265"/>
        <end position="285"/>
    </location>
</feature>
<sequence>MAENNLIISAEKEAKLLQPIDEYVGKIQAQIDALRVEGSEKVDSLKNQIAIAKENKNLTKEQRDKIIEDSKKQLEKAKATEASNKDQIAKLIADAENYLSKNYNSKYYDFVAKSCEAEKKEETSRYEKQKTAIQEEHKKNLNALKDAAEIKAEKYLYKNKLYDAQMAHESKIQEIKDKKHDAFMHKFHLIDLLRMSKFTFAQKQAQKIENYKYSFNLTQFLYKNGLYIVIVLIFIALCIITPIVKNTQLFTMTNILNILQQASPRMFLALGVAGLILLTGTDLSVGRMVGMGMVTATIIMHNGINTGGVFGHVFDFSNMAIVPNALFALLVCIILTTVFAMIAGFFMAKFKMHPFISTMANMLIIFGLVTYATKGVSFGAINAEIPNIFIPKVGRFPMIIVWAVIAVIVVWFIWNKTTFGKNLYAVGGNPEAATVSGISVFKVTMGAFIMAGILYGCGSWLECLRMVGSGSAAYGQGWDMDAIAACVVGGVSFTGGIGKISGVVTGVLIFTSLTYSLTILGIDTNLQFIFEGIIILAAVTLDCLKYVQKK</sequence>
<dbReference type="EMBL" id="QSOV01000027">
    <property type="protein sequence ID" value="RGJ20450.1"/>
    <property type="molecule type" value="Genomic_DNA"/>
</dbReference>
<feature type="transmembrane region" description="Helical" evidence="7">
    <location>
        <begin position="528"/>
        <end position="547"/>
    </location>
</feature>
<evidence type="ECO:0000256" key="4">
    <source>
        <dbReference type="ARBA" id="ARBA00022989"/>
    </source>
</evidence>
<feature type="transmembrane region" description="Helical" evidence="7">
    <location>
        <begin position="326"/>
        <end position="348"/>
    </location>
</feature>
<dbReference type="AlphaFoldDB" id="A0A3E4GLA3"/>
<comment type="caution">
    <text evidence="8">The sequence shown here is derived from an EMBL/GenBank/DDBJ whole genome shotgun (WGS) entry which is preliminary data.</text>
</comment>
<dbReference type="GO" id="GO:0022857">
    <property type="term" value="F:transmembrane transporter activity"/>
    <property type="evidence" value="ECO:0007669"/>
    <property type="project" value="InterPro"/>
</dbReference>
<comment type="subcellular location">
    <subcellularLocation>
        <location evidence="1">Cell membrane</location>
        <topology evidence="1">Multi-pass membrane protein</topology>
    </subcellularLocation>
</comment>
<dbReference type="Pfam" id="PF02653">
    <property type="entry name" value="BPD_transp_2"/>
    <property type="match status" value="1"/>
</dbReference>
<evidence type="ECO:0000256" key="7">
    <source>
        <dbReference type="SAM" id="Phobius"/>
    </source>
</evidence>
<dbReference type="PANTHER" id="PTHR32196:SF18">
    <property type="entry name" value="GALACTOSE_METHYL GALACTOSIDE IMPORT PERMEASE PROTEIN MGLC"/>
    <property type="match status" value="1"/>
</dbReference>
<evidence type="ECO:0000256" key="2">
    <source>
        <dbReference type="ARBA" id="ARBA00022475"/>
    </source>
</evidence>